<comment type="caution">
    <text evidence="2">The sequence shown here is derived from an EMBL/GenBank/DDBJ whole genome shotgun (WGS) entry which is preliminary data.</text>
</comment>
<protein>
    <submittedName>
        <fullName evidence="2">Heterokaryon incompatibility protein-domain-containing protein</fullName>
    </submittedName>
</protein>
<dbReference type="Pfam" id="PF26639">
    <property type="entry name" value="Het-6_barrel"/>
    <property type="match status" value="1"/>
</dbReference>
<evidence type="ECO:0000259" key="1">
    <source>
        <dbReference type="Pfam" id="PF06985"/>
    </source>
</evidence>
<dbReference type="RefSeq" id="XP_062682707.1">
    <property type="nucleotide sequence ID" value="XM_062828762.1"/>
</dbReference>
<dbReference type="InterPro" id="IPR010730">
    <property type="entry name" value="HET"/>
</dbReference>
<keyword evidence="3" id="KW-1185">Reference proteome</keyword>
<name>A0AAE0JGW9_9PEZI</name>
<reference evidence="2" key="1">
    <citation type="journal article" date="2023" name="Mol. Phylogenet. Evol.">
        <title>Genome-scale phylogeny and comparative genomics of the fungal order Sordariales.</title>
        <authorList>
            <person name="Hensen N."/>
            <person name="Bonometti L."/>
            <person name="Westerberg I."/>
            <person name="Brannstrom I.O."/>
            <person name="Guillou S."/>
            <person name="Cros-Aarteil S."/>
            <person name="Calhoun S."/>
            <person name="Haridas S."/>
            <person name="Kuo A."/>
            <person name="Mondo S."/>
            <person name="Pangilinan J."/>
            <person name="Riley R."/>
            <person name="LaButti K."/>
            <person name="Andreopoulos B."/>
            <person name="Lipzen A."/>
            <person name="Chen C."/>
            <person name="Yan M."/>
            <person name="Daum C."/>
            <person name="Ng V."/>
            <person name="Clum A."/>
            <person name="Steindorff A."/>
            <person name="Ohm R.A."/>
            <person name="Martin F."/>
            <person name="Silar P."/>
            <person name="Natvig D.O."/>
            <person name="Lalanne C."/>
            <person name="Gautier V."/>
            <person name="Ament-Velasquez S.L."/>
            <person name="Kruys A."/>
            <person name="Hutchinson M.I."/>
            <person name="Powell A.J."/>
            <person name="Barry K."/>
            <person name="Miller A.N."/>
            <person name="Grigoriev I.V."/>
            <person name="Debuchy R."/>
            <person name="Gladieux P."/>
            <person name="Hiltunen Thoren M."/>
            <person name="Johannesson H."/>
        </authorList>
    </citation>
    <scope>NUCLEOTIDE SEQUENCE</scope>
    <source>
        <strain evidence="2">CBS 560.94</strain>
    </source>
</reference>
<evidence type="ECO:0000313" key="3">
    <source>
        <dbReference type="Proteomes" id="UP001278500"/>
    </source>
</evidence>
<proteinExistence type="predicted"/>
<evidence type="ECO:0000313" key="2">
    <source>
        <dbReference type="EMBL" id="KAK3347625.1"/>
    </source>
</evidence>
<dbReference type="PANTHER" id="PTHR24148:SF64">
    <property type="entry name" value="HETEROKARYON INCOMPATIBILITY DOMAIN-CONTAINING PROTEIN"/>
    <property type="match status" value="1"/>
</dbReference>
<dbReference type="AlphaFoldDB" id="A0AAE0JGW9"/>
<dbReference type="EMBL" id="JAUEPP010000003">
    <property type="protein sequence ID" value="KAK3347625.1"/>
    <property type="molecule type" value="Genomic_DNA"/>
</dbReference>
<dbReference type="Proteomes" id="UP001278500">
    <property type="component" value="Unassembled WGS sequence"/>
</dbReference>
<dbReference type="PANTHER" id="PTHR24148">
    <property type="entry name" value="ANKYRIN REPEAT DOMAIN-CONTAINING PROTEIN 39 HOMOLOG-RELATED"/>
    <property type="match status" value="1"/>
</dbReference>
<organism evidence="2 3">
    <name type="scientific">Neurospora tetraspora</name>
    <dbReference type="NCBI Taxonomy" id="94610"/>
    <lineage>
        <taxon>Eukaryota</taxon>
        <taxon>Fungi</taxon>
        <taxon>Dikarya</taxon>
        <taxon>Ascomycota</taxon>
        <taxon>Pezizomycotina</taxon>
        <taxon>Sordariomycetes</taxon>
        <taxon>Sordariomycetidae</taxon>
        <taxon>Sordariales</taxon>
        <taxon>Sordariaceae</taxon>
        <taxon>Neurospora</taxon>
    </lineage>
</organism>
<dbReference type="Pfam" id="PF06985">
    <property type="entry name" value="HET"/>
    <property type="match status" value="1"/>
</dbReference>
<dbReference type="InterPro" id="IPR052895">
    <property type="entry name" value="HetReg/Transcr_Mod"/>
</dbReference>
<reference evidence="2" key="2">
    <citation type="submission" date="2023-06" db="EMBL/GenBank/DDBJ databases">
        <authorList>
            <consortium name="Lawrence Berkeley National Laboratory"/>
            <person name="Haridas S."/>
            <person name="Hensen N."/>
            <person name="Bonometti L."/>
            <person name="Westerberg I."/>
            <person name="Brannstrom I.O."/>
            <person name="Guillou S."/>
            <person name="Cros-Aarteil S."/>
            <person name="Calhoun S."/>
            <person name="Kuo A."/>
            <person name="Mondo S."/>
            <person name="Pangilinan J."/>
            <person name="Riley R."/>
            <person name="Labutti K."/>
            <person name="Andreopoulos B."/>
            <person name="Lipzen A."/>
            <person name="Chen C."/>
            <person name="Yanf M."/>
            <person name="Daum C."/>
            <person name="Ng V."/>
            <person name="Clum A."/>
            <person name="Steindorff A."/>
            <person name="Ohm R."/>
            <person name="Martin F."/>
            <person name="Silar P."/>
            <person name="Natvig D."/>
            <person name="Lalanne C."/>
            <person name="Gautier V."/>
            <person name="Ament-Velasquez S.L."/>
            <person name="Kruys A."/>
            <person name="Hutchinson M.I."/>
            <person name="Powell A.J."/>
            <person name="Barry K."/>
            <person name="Miller A.N."/>
            <person name="Grigoriev I.V."/>
            <person name="Debuchy R."/>
            <person name="Gladieux P."/>
            <person name="Thoren M.H."/>
            <person name="Johannesson H."/>
        </authorList>
    </citation>
    <scope>NUCLEOTIDE SEQUENCE</scope>
    <source>
        <strain evidence="2">CBS 560.94</strain>
    </source>
</reference>
<sequence length="781" mass="88733">MADVWPGAGSPKESNDYLYTYQKLENSNDIRLVALLPGEHDHDIVIEISHVPLPAPMSSVSLHPERMSLEQVAATLPPGWAAFEAWDGRYIFWGDDGSDVERFTWTHPDPSFNHTLYQNPKRANFEPSYEALSYTWRAVAGGTPETIYIWTGSIPPPGYSCLQVGHNLASAMRHLRNQTEKRMLWIDALCINQSDTDERNAQVQRMCDIFKLAEKVVFWLGTETENSTRALQALEYLGKQSVSTLNDWKLMTPEATEPDWYLKRTNVVRAYPHETWTAINDLLCREWFYRQWIVQEIKLARGAVLCCGDTSIDWLYFRYAIRNLYQKESLPDSLSRPVLSVVNNLVQPESGAVPLSDLMFQLSKTRYSDPRDRVYGLLGLLTPAFRNKIRPDYKMTVGDVFRKTFLAHTRHVQRLELLHHCHLTKSANLRDSFPSWVPDMSDSSLPPMMRYQFAAGFSRYHPPDTEATGDLDRWPPPHSDDARTTTLMVLGLRCASVKSVSSKFPEKVDDLICSVRNLASDELAANNTEAYVTGEPFKVAFAKTLCGNRLLERFPGDESHSPSLATWLQQNSAYALFGDGTRLGSSAVVDSVASEDSTLPWFEHTVLERLMNRRYVVTEEGYVGLGPPDIQPGDIICVLLGLCTPVVLRPRPQPSSSRNTEEFLYVGPIYVYGLHDAMGMLGPLPKPWRVQVLQDESGFWGTYRFFNPDANELSDEDPRLPSLEVEGRWERLDGIKRTADDPVVFQRFRNKLTGETISHDPRMEPDALRARGVDVRTFNLV</sequence>
<feature type="domain" description="Heterokaryon incompatibility" evidence="1">
    <location>
        <begin position="129"/>
        <end position="296"/>
    </location>
</feature>
<accession>A0AAE0JGW9</accession>
<gene>
    <name evidence="2" type="ORF">B0H65DRAFT_521806</name>
</gene>
<dbReference type="GeneID" id="87865916"/>